<proteinExistence type="predicted"/>
<reference evidence="3 4" key="1">
    <citation type="submission" date="2018-06" db="EMBL/GenBank/DDBJ databases">
        <authorList>
            <consortium name="Pathogen Informatics"/>
            <person name="Doyle S."/>
        </authorList>
    </citation>
    <scope>NUCLEOTIDE SEQUENCE [LARGE SCALE GENOMIC DNA]</scope>
    <source>
        <strain evidence="3 4">NCTC12413</strain>
    </source>
</reference>
<dbReference type="Proteomes" id="UP000254956">
    <property type="component" value="Unassembled WGS sequence"/>
</dbReference>
<keyword evidence="5" id="KW-1185">Reference proteome</keyword>
<accession>A0A380CB70</accession>
<evidence type="ECO:0000313" key="4">
    <source>
        <dbReference type="Proteomes" id="UP000254956"/>
    </source>
</evidence>
<dbReference type="EMBL" id="UGZE01000001">
    <property type="protein sequence ID" value="SUJ16862.1"/>
    <property type="molecule type" value="Genomic_DNA"/>
</dbReference>
<organism evidence="3 4">
    <name type="scientific">Staphylococcus arlettae</name>
    <dbReference type="NCBI Taxonomy" id="29378"/>
    <lineage>
        <taxon>Bacteria</taxon>
        <taxon>Bacillati</taxon>
        <taxon>Bacillota</taxon>
        <taxon>Bacilli</taxon>
        <taxon>Bacillales</taxon>
        <taxon>Staphylococcaceae</taxon>
        <taxon>Staphylococcus</taxon>
    </lineage>
</organism>
<evidence type="ECO:0000313" key="2">
    <source>
        <dbReference type="EMBL" id="GEQ00788.1"/>
    </source>
</evidence>
<keyword evidence="1" id="KW-0812">Transmembrane</keyword>
<name>A0A380CB70_9STAP</name>
<dbReference type="EMBL" id="BKAV01000021">
    <property type="protein sequence ID" value="GEQ00788.1"/>
    <property type="molecule type" value="Genomic_DNA"/>
</dbReference>
<evidence type="ECO:0000256" key="1">
    <source>
        <dbReference type="SAM" id="Phobius"/>
    </source>
</evidence>
<feature type="transmembrane region" description="Helical" evidence="1">
    <location>
        <begin position="108"/>
        <end position="130"/>
    </location>
</feature>
<sequence>MPEESRYITHETFNHRERKMYQYIDERDGELKDLFHNLDKKLDLDRQRGEQTIMQQGKMIDSLENINDNLIKFDKRVTKVEDQTDTHEKDIHKIIKTSEEKKAGSVQITIAIITTVGTVLAAAFGVAQYFF</sequence>
<evidence type="ECO:0000313" key="3">
    <source>
        <dbReference type="EMBL" id="SUJ16862.1"/>
    </source>
</evidence>
<dbReference type="Proteomes" id="UP000321598">
    <property type="component" value="Unassembled WGS sequence"/>
</dbReference>
<dbReference type="OrthoDB" id="2407665at2"/>
<gene>
    <name evidence="3" type="ORF">NCTC12413_01101</name>
    <name evidence="2" type="ORF">SAR03_18250</name>
</gene>
<protein>
    <submittedName>
        <fullName evidence="3">Uncharacterized protein</fullName>
    </submittedName>
</protein>
<evidence type="ECO:0000313" key="5">
    <source>
        <dbReference type="Proteomes" id="UP000321598"/>
    </source>
</evidence>
<keyword evidence="1" id="KW-1133">Transmembrane helix</keyword>
<reference evidence="2 5" key="2">
    <citation type="submission" date="2019-07" db="EMBL/GenBank/DDBJ databases">
        <title>Whole genome shotgun sequence of Staphylococcus arlettae NBRC 109765.</title>
        <authorList>
            <person name="Hosoyama A."/>
            <person name="Uohara A."/>
            <person name="Ohji S."/>
            <person name="Ichikawa N."/>
        </authorList>
    </citation>
    <scope>NUCLEOTIDE SEQUENCE [LARGE SCALE GENOMIC DNA]</scope>
    <source>
        <strain evidence="2 5">NBRC 109765</strain>
    </source>
</reference>
<dbReference type="RefSeq" id="WP_103387777.1">
    <property type="nucleotide sequence ID" value="NZ_BKAV01000021.1"/>
</dbReference>
<keyword evidence="1" id="KW-0472">Membrane</keyword>
<dbReference type="AlphaFoldDB" id="A0A380CB70"/>